<accession>A0ABS3RG84</accession>
<name>A0ABS3RG84_9ACTN</name>
<sequence>MAKKRTKAWTLAGAARAVRDARIATMQHMQSAPIARHMQEQQLRNAFALKVAHLRGDKPTANALLFGGMGYRDPFPPFTDWAAAADTVVTDEARYLAEAELYVLSPHMCDVVIAAAQSLTLEDLELLGEEDLPGPTGLVMLPRPVLVRTAGGNIADLRAFTWRVPSSILNPSLEDGSLGYLPAVRVSSYNDTHGPVRPDTFLQLAAAAREHGTPLPPLLLDAIKCAGFRYTAAPEQLQVLRDYLKVVKKSGAATRAWHAAHGQDENRVIGEYTPDSQLDDPEDTFQIRFLYAFWRLSEQRITTLQPAPLNHSAQLQADRAGVPADVRVVQLRRTQQAGENTLGGRDWQHRWVVRMHKVRQWYPSLQQHKVIYRGPYIKGPADKPLLGGETVRGLTR</sequence>
<dbReference type="Proteomes" id="UP000666915">
    <property type="component" value="Unassembled WGS sequence"/>
</dbReference>
<evidence type="ECO:0000313" key="2">
    <source>
        <dbReference type="Proteomes" id="UP000666915"/>
    </source>
</evidence>
<keyword evidence="2" id="KW-1185">Reference proteome</keyword>
<protein>
    <submittedName>
        <fullName evidence="1">Uncharacterized protein</fullName>
    </submittedName>
</protein>
<reference evidence="1 2" key="1">
    <citation type="submission" date="2021-03" db="EMBL/GenBank/DDBJ databases">
        <authorList>
            <person name="Kanchanasin P."/>
            <person name="Saeng-In P."/>
            <person name="Phongsopitanun W."/>
            <person name="Yuki M."/>
            <person name="Kudo T."/>
            <person name="Ohkuma M."/>
            <person name="Tanasupawat S."/>
        </authorList>
    </citation>
    <scope>NUCLEOTIDE SEQUENCE [LARGE SCALE GENOMIC DNA]</scope>
    <source>
        <strain evidence="1 2">L46</strain>
    </source>
</reference>
<gene>
    <name evidence="1" type="ORF">J4557_47840</name>
</gene>
<dbReference type="EMBL" id="JAGEOK010000067">
    <property type="protein sequence ID" value="MBO2445242.1"/>
    <property type="molecule type" value="Genomic_DNA"/>
</dbReference>
<proteinExistence type="predicted"/>
<evidence type="ECO:0000313" key="1">
    <source>
        <dbReference type="EMBL" id="MBO2445242.1"/>
    </source>
</evidence>
<comment type="caution">
    <text evidence="1">The sequence shown here is derived from an EMBL/GenBank/DDBJ whole genome shotgun (WGS) entry which is preliminary data.</text>
</comment>
<organism evidence="1 2">
    <name type="scientific">Actinomadura nitritigenes</name>
    <dbReference type="NCBI Taxonomy" id="134602"/>
    <lineage>
        <taxon>Bacteria</taxon>
        <taxon>Bacillati</taxon>
        <taxon>Actinomycetota</taxon>
        <taxon>Actinomycetes</taxon>
        <taxon>Streptosporangiales</taxon>
        <taxon>Thermomonosporaceae</taxon>
        <taxon>Actinomadura</taxon>
    </lineage>
</organism>
<dbReference type="RefSeq" id="WP_208274481.1">
    <property type="nucleotide sequence ID" value="NZ_BAAAGM010000014.1"/>
</dbReference>